<gene>
    <name evidence="1" type="ORF">CO179_00855</name>
</gene>
<name>A0A2M7X4B7_UNCKA</name>
<dbReference type="Gene3D" id="2.70.70.10">
    <property type="entry name" value="Glucose Permease (Domain IIA)"/>
    <property type="match status" value="1"/>
</dbReference>
<dbReference type="Proteomes" id="UP000231195">
    <property type="component" value="Unassembled WGS sequence"/>
</dbReference>
<protein>
    <recommendedName>
        <fullName evidence="3">Peptidase M23 domain-containing protein</fullName>
    </recommendedName>
</protein>
<evidence type="ECO:0000313" key="1">
    <source>
        <dbReference type="EMBL" id="PJA41013.1"/>
    </source>
</evidence>
<dbReference type="SUPFAM" id="SSF51261">
    <property type="entry name" value="Duplicated hybrid motif"/>
    <property type="match status" value="1"/>
</dbReference>
<evidence type="ECO:0000313" key="2">
    <source>
        <dbReference type="Proteomes" id="UP000231195"/>
    </source>
</evidence>
<dbReference type="EMBL" id="PFWZ01000039">
    <property type="protein sequence ID" value="PJA41013.1"/>
    <property type="molecule type" value="Genomic_DNA"/>
</dbReference>
<sequence>MLGGTVWISLAQSSPPNIILPFESGTQWEVIQGYNTSISHGPEPFSEYKYAFDLKVSGDVEGLLTSGKNVLAPVSGTRVWSGNDAAQSLMINAGTDGDGRFYCVAVQHQNLADWVRNSQTVTQGDVIGTAGCNGCPPGIINHIHMSVYTSSSNNCMNDRIAIPFNSLEGFAWPSDGSTNQYRTT</sequence>
<dbReference type="InterPro" id="IPR011055">
    <property type="entry name" value="Dup_hybrid_motif"/>
</dbReference>
<proteinExistence type="predicted"/>
<accession>A0A2M7X4B7</accession>
<reference evidence="2" key="1">
    <citation type="submission" date="2017-09" db="EMBL/GenBank/DDBJ databases">
        <title>Depth-based differentiation of microbial function through sediment-hosted aquifers and enrichment of novel symbionts in the deep terrestrial subsurface.</title>
        <authorList>
            <person name="Probst A.J."/>
            <person name="Ladd B."/>
            <person name="Jarett J.K."/>
            <person name="Geller-Mcgrath D.E."/>
            <person name="Sieber C.M.K."/>
            <person name="Emerson J.B."/>
            <person name="Anantharaman K."/>
            <person name="Thomas B.C."/>
            <person name="Malmstrom R."/>
            <person name="Stieglmeier M."/>
            <person name="Klingl A."/>
            <person name="Woyke T."/>
            <person name="Ryan C.M."/>
            <person name="Banfield J.F."/>
        </authorList>
    </citation>
    <scope>NUCLEOTIDE SEQUENCE [LARGE SCALE GENOMIC DNA]</scope>
</reference>
<organism evidence="1 2">
    <name type="scientific">candidate division WWE3 bacterium CG_4_9_14_3_um_filter_39_7</name>
    <dbReference type="NCBI Taxonomy" id="1975080"/>
    <lineage>
        <taxon>Bacteria</taxon>
        <taxon>Katanobacteria</taxon>
    </lineage>
</organism>
<comment type="caution">
    <text evidence="1">The sequence shown here is derived from an EMBL/GenBank/DDBJ whole genome shotgun (WGS) entry which is preliminary data.</text>
</comment>
<evidence type="ECO:0008006" key="3">
    <source>
        <dbReference type="Google" id="ProtNLM"/>
    </source>
</evidence>
<feature type="non-terminal residue" evidence="1">
    <location>
        <position position="184"/>
    </location>
</feature>
<dbReference type="AlphaFoldDB" id="A0A2M7X4B7"/>